<organism evidence="1 2">
    <name type="scientific">Lactuca saligna</name>
    <name type="common">Willowleaf lettuce</name>
    <dbReference type="NCBI Taxonomy" id="75948"/>
    <lineage>
        <taxon>Eukaryota</taxon>
        <taxon>Viridiplantae</taxon>
        <taxon>Streptophyta</taxon>
        <taxon>Embryophyta</taxon>
        <taxon>Tracheophyta</taxon>
        <taxon>Spermatophyta</taxon>
        <taxon>Magnoliopsida</taxon>
        <taxon>eudicotyledons</taxon>
        <taxon>Gunneridae</taxon>
        <taxon>Pentapetalae</taxon>
        <taxon>asterids</taxon>
        <taxon>campanulids</taxon>
        <taxon>Asterales</taxon>
        <taxon>Asteraceae</taxon>
        <taxon>Cichorioideae</taxon>
        <taxon>Cichorieae</taxon>
        <taxon>Lactucinae</taxon>
        <taxon>Lactuca</taxon>
    </lineage>
</organism>
<protein>
    <submittedName>
        <fullName evidence="1">Uncharacterized protein</fullName>
    </submittedName>
</protein>
<name>A0AA35ZUH2_LACSI</name>
<dbReference type="AlphaFoldDB" id="A0AA35ZUH2"/>
<reference evidence="1" key="1">
    <citation type="submission" date="2023-04" db="EMBL/GenBank/DDBJ databases">
        <authorList>
            <person name="Vijverberg K."/>
            <person name="Xiong W."/>
            <person name="Schranz E."/>
        </authorList>
    </citation>
    <scope>NUCLEOTIDE SEQUENCE</scope>
</reference>
<evidence type="ECO:0000313" key="1">
    <source>
        <dbReference type="EMBL" id="CAI9298534.1"/>
    </source>
</evidence>
<dbReference type="EMBL" id="OX465084">
    <property type="protein sequence ID" value="CAI9298534.1"/>
    <property type="molecule type" value="Genomic_DNA"/>
</dbReference>
<accession>A0AA35ZUH2</accession>
<gene>
    <name evidence="1" type="ORF">LSALG_LOCUS37291</name>
</gene>
<keyword evidence="2" id="KW-1185">Reference proteome</keyword>
<evidence type="ECO:0000313" key="2">
    <source>
        <dbReference type="Proteomes" id="UP001177003"/>
    </source>
</evidence>
<sequence length="116" mass="13301">MKKIDPYSFDVFYFLTVSRLKSTIAAEHLHGTLKPPLLGTLKPLCRIEFELLHLLRFLRELQNPIPFRHLRLINHAIMKEISSSIEATSSATPNRHLHLLFSPPPLDFLSSLSTTI</sequence>
<proteinExistence type="predicted"/>
<dbReference type="Proteomes" id="UP001177003">
    <property type="component" value="Chromosome 8"/>
</dbReference>